<organism evidence="5 6">
    <name type="scientific">Blautia obeum</name>
    <dbReference type="NCBI Taxonomy" id="40520"/>
    <lineage>
        <taxon>Bacteria</taxon>
        <taxon>Bacillati</taxon>
        <taxon>Bacillota</taxon>
        <taxon>Clostridia</taxon>
        <taxon>Lachnospirales</taxon>
        <taxon>Lachnospiraceae</taxon>
        <taxon>Blautia</taxon>
    </lineage>
</organism>
<dbReference type="PANTHER" id="PTHR34978">
    <property type="entry name" value="POSSIBLE SENSOR-TRANSDUCER PROTEIN BLAR"/>
    <property type="match status" value="1"/>
</dbReference>
<comment type="similarity">
    <text evidence="1">Belongs to the peptidase M56 family.</text>
</comment>
<evidence type="ECO:0000313" key="6">
    <source>
        <dbReference type="Proteomes" id="UP000095447"/>
    </source>
</evidence>
<dbReference type="RefSeq" id="WP_055052402.1">
    <property type="nucleotide sequence ID" value="NZ_CYZA01000001.1"/>
</dbReference>
<dbReference type="Gene3D" id="3.40.710.10">
    <property type="entry name" value="DD-peptidase/beta-lactamase superfamily"/>
    <property type="match status" value="1"/>
</dbReference>
<dbReference type="EMBL" id="CYZA01000001">
    <property type="protein sequence ID" value="CUN36876.1"/>
    <property type="molecule type" value="Genomic_DNA"/>
</dbReference>
<gene>
    <name evidence="5" type="primary">blaR1</name>
    <name evidence="5" type="ORF">ERS852395_00076</name>
</gene>
<dbReference type="GO" id="GO:0008658">
    <property type="term" value="F:penicillin binding"/>
    <property type="evidence" value="ECO:0007669"/>
    <property type="project" value="InterPro"/>
</dbReference>
<accession>A0A173WD25</accession>
<evidence type="ECO:0000256" key="2">
    <source>
        <dbReference type="SAM" id="Phobius"/>
    </source>
</evidence>
<dbReference type="Pfam" id="PF00905">
    <property type="entry name" value="Transpeptidase"/>
    <property type="match status" value="1"/>
</dbReference>
<protein>
    <submittedName>
        <fullName evidence="5">Regulatory protein BlaR1</fullName>
    </submittedName>
</protein>
<feature type="transmembrane region" description="Helical" evidence="2">
    <location>
        <begin position="115"/>
        <end position="136"/>
    </location>
</feature>
<dbReference type="AlphaFoldDB" id="A0A173WD25"/>
<dbReference type="InterPro" id="IPR001460">
    <property type="entry name" value="PCN-bd_Tpept"/>
</dbReference>
<dbReference type="InterPro" id="IPR052173">
    <property type="entry name" value="Beta-lactam_resp_regulator"/>
</dbReference>
<dbReference type="Pfam" id="PF05569">
    <property type="entry name" value="Peptidase_M56"/>
    <property type="match status" value="1"/>
</dbReference>
<dbReference type="InterPro" id="IPR008756">
    <property type="entry name" value="Peptidase_M56"/>
</dbReference>
<feature type="domain" description="Penicillin-binding protein transpeptidase" evidence="3">
    <location>
        <begin position="391"/>
        <end position="592"/>
    </location>
</feature>
<feature type="domain" description="Peptidase M56" evidence="4">
    <location>
        <begin position="10"/>
        <end position="309"/>
    </location>
</feature>
<feature type="transmembrane region" description="Helical" evidence="2">
    <location>
        <begin position="323"/>
        <end position="343"/>
    </location>
</feature>
<dbReference type="STRING" id="657314.CK5_08890"/>
<evidence type="ECO:0000259" key="3">
    <source>
        <dbReference type="Pfam" id="PF00905"/>
    </source>
</evidence>
<evidence type="ECO:0000259" key="4">
    <source>
        <dbReference type="Pfam" id="PF05569"/>
    </source>
</evidence>
<reference evidence="5 6" key="1">
    <citation type="submission" date="2015-09" db="EMBL/GenBank/DDBJ databases">
        <authorList>
            <consortium name="Pathogen Informatics"/>
        </authorList>
    </citation>
    <scope>NUCLEOTIDE SEQUENCE [LARGE SCALE GENOMIC DNA]</scope>
    <source>
        <strain evidence="5 6">2789STDY5608838</strain>
    </source>
</reference>
<dbReference type="NCBIfam" id="NF000326">
    <property type="entry name" value="blaR1_generic"/>
    <property type="match status" value="1"/>
</dbReference>
<proteinExistence type="inferred from homology"/>
<dbReference type="PANTHER" id="PTHR34978:SF3">
    <property type="entry name" value="SLR0241 PROTEIN"/>
    <property type="match status" value="1"/>
</dbReference>
<sequence>MSNWIIHFLISNIFICIFTLVIIGTKKLLKKYLSAATQYHLCFLLFLLLAVPFFPVQIHGSQLFSWLHFFQTDSGLNSGTDTLSELTSNTQNILLNQVNDFSVSISSQFSGGLNAILFLIWITGVMIMSVLTLHSLNYVRSIKRSALPLQNQQVKTIYYNCLKELKISHPVSVYSTAFLKSPVLIGIIHPRIYIPIHLISELNPDDMRFMLLHELQHYHHKDTFIGFLMVISNILYWFNPFVWYTLKEILCDREIACDSAVLQMISADEYQAYGTTLINFAEKISSFSSPLAVGMSGNFRQMKRRILNIAVFRKETLYQKMRALIIYLVISAVFIGCTPILSIDASTQSVYHFSDTDKNISLLDISETFGTYDGSFVLYDNNLDSWKIYDLEEATKRIPPESTYKIYDALLGLESGIITPEHSSMTWNGDAFPFPSWEADQDLNSAMQNSVNWYFQAIDSQLGINRVQEFLNKIEYGNQTTSSNLDLYWSDFSLKISPLEQVTLLKKFNTNEFHLNSQNVFSVKNAIKIASTPNGNFYGKTGTGRVNGQDINGWFIGYVETSDNSYYFATNIQSDSNATGKKAFKITSDILKKLHIWN</sequence>
<dbReference type="CDD" id="cd07341">
    <property type="entry name" value="M56_BlaR1_MecR1_like"/>
    <property type="match status" value="1"/>
</dbReference>
<feature type="transmembrane region" description="Helical" evidence="2">
    <location>
        <begin position="37"/>
        <end position="58"/>
    </location>
</feature>
<keyword evidence="2" id="KW-0472">Membrane</keyword>
<dbReference type="InterPro" id="IPR012338">
    <property type="entry name" value="Beta-lactam/transpept-like"/>
</dbReference>
<dbReference type="SUPFAM" id="SSF56601">
    <property type="entry name" value="beta-lactamase/transpeptidase-like"/>
    <property type="match status" value="1"/>
</dbReference>
<keyword evidence="2" id="KW-1133">Transmembrane helix</keyword>
<dbReference type="Proteomes" id="UP000095447">
    <property type="component" value="Unassembled WGS sequence"/>
</dbReference>
<name>A0A173WD25_9FIRM</name>
<keyword evidence="2" id="KW-0812">Transmembrane</keyword>
<evidence type="ECO:0000313" key="5">
    <source>
        <dbReference type="EMBL" id="CUN36876.1"/>
    </source>
</evidence>
<evidence type="ECO:0000256" key="1">
    <source>
        <dbReference type="ARBA" id="ARBA00011075"/>
    </source>
</evidence>
<feature type="transmembrane region" description="Helical" evidence="2">
    <location>
        <begin position="6"/>
        <end position="25"/>
    </location>
</feature>